<dbReference type="PANTHER" id="PTHR42776">
    <property type="entry name" value="SERINE PEPTIDASE S9 FAMILY MEMBER"/>
    <property type="match status" value="1"/>
</dbReference>
<dbReference type="InterPro" id="IPR011042">
    <property type="entry name" value="6-blade_b-propeller_TolB-like"/>
</dbReference>
<organism evidence="4 5">
    <name type="scientific">Bacillus infantis</name>
    <dbReference type="NCBI Taxonomy" id="324767"/>
    <lineage>
        <taxon>Bacteria</taxon>
        <taxon>Bacillati</taxon>
        <taxon>Bacillota</taxon>
        <taxon>Bacilli</taxon>
        <taxon>Bacillales</taxon>
        <taxon>Bacillaceae</taxon>
        <taxon>Bacillus</taxon>
    </lineage>
</organism>
<dbReference type="SUPFAM" id="SSF82171">
    <property type="entry name" value="DPP6 N-terminal domain-like"/>
    <property type="match status" value="1"/>
</dbReference>
<evidence type="ECO:0000259" key="3">
    <source>
        <dbReference type="Pfam" id="PF00326"/>
    </source>
</evidence>
<dbReference type="Gene3D" id="3.40.50.1820">
    <property type="entry name" value="alpha/beta hydrolase"/>
    <property type="match status" value="1"/>
</dbReference>
<dbReference type="GO" id="GO:0004252">
    <property type="term" value="F:serine-type endopeptidase activity"/>
    <property type="evidence" value="ECO:0007669"/>
    <property type="project" value="InterPro"/>
</dbReference>
<dbReference type="InterPro" id="IPR011659">
    <property type="entry name" value="WD40"/>
</dbReference>
<dbReference type="InterPro" id="IPR029058">
    <property type="entry name" value="AB_hydrolase_fold"/>
</dbReference>
<evidence type="ECO:0000313" key="5">
    <source>
        <dbReference type="Proteomes" id="UP000322139"/>
    </source>
</evidence>
<dbReference type="SUPFAM" id="SSF53474">
    <property type="entry name" value="alpha/beta-Hydrolases"/>
    <property type="match status" value="1"/>
</dbReference>
<dbReference type="InterPro" id="IPR002470">
    <property type="entry name" value="Peptidase_S9A"/>
</dbReference>
<accession>A0A5D4RQX2</accession>
<dbReference type="Proteomes" id="UP000322139">
    <property type="component" value="Unassembled WGS sequence"/>
</dbReference>
<dbReference type="Gene3D" id="2.120.10.30">
    <property type="entry name" value="TolB, C-terminal domain"/>
    <property type="match status" value="2"/>
</dbReference>
<gene>
    <name evidence="4" type="ORF">FZD51_01915</name>
</gene>
<protein>
    <submittedName>
        <fullName evidence="4">S9 family peptidase</fullName>
    </submittedName>
</protein>
<evidence type="ECO:0000256" key="1">
    <source>
        <dbReference type="ARBA" id="ARBA00022801"/>
    </source>
</evidence>
<dbReference type="AlphaFoldDB" id="A0A5D4RQX2"/>
<keyword evidence="2" id="KW-0645">Protease</keyword>
<sequence>MEQLTIENFMNIRNVKNPVYGQQGKMLNFISDASGLPQIWEINSEGGNPNQVLETAERIMFVSFIQGTGKRIFGMDEGVNEKQQLFLLTETGEVIRLTDSPEHIHKYGGVSPDGKWISWASNRRHNTYFDIYIQNLESFEVKMVFQGDGNFSPLLWHPEGSSLLIEQVNTNLDNDLGLLDLSEGMVQWLTKHEGEAAFASPAFSSDGKMIYMLSNRDREFMNLARLDLETLETQWLVEKEWDLEELKLSTDRKKMAFSINEGGVSKGALFDSESNEVREWESPAGVITDFAFSPDNSRLAFVLNGPQHPSDIWELDLKSHKAKRATFISHDPVVEEKLCAPELISFASFDGLEIPAFYYKPKKADGKLPVVVFVHGGPESQIRAVFNPFLQYFLDKGFAVCTPNVRGSTGYGKSFTHLDDVRKRMDSVRDLVHLVDWLKTEGGADEDQISIMGRSYGGFMVLAAITHYPGIWSSAIDIVGISSFRTFLQNTSPWRRKMREAEYGSIENDGAFFDEIDPLHKTDRIQCPLLVLHGANDPRVPIEETEQIVEDLKNRQHPVEYIRFEDEGHFFVKRENNIKAYTASWDFLKEYSGRIKH</sequence>
<dbReference type="RefSeq" id="WP_148973194.1">
    <property type="nucleotide sequence ID" value="NZ_JBNIKU010000005.1"/>
</dbReference>
<keyword evidence="2" id="KW-0720">Serine protease</keyword>
<dbReference type="GO" id="GO:0006508">
    <property type="term" value="P:proteolysis"/>
    <property type="evidence" value="ECO:0007669"/>
    <property type="project" value="InterPro"/>
</dbReference>
<name>A0A5D4RQX2_9BACI</name>
<proteinExistence type="predicted"/>
<dbReference type="PANTHER" id="PTHR42776:SF27">
    <property type="entry name" value="DIPEPTIDYL PEPTIDASE FAMILY MEMBER 6"/>
    <property type="match status" value="1"/>
</dbReference>
<dbReference type="PRINTS" id="PR00862">
    <property type="entry name" value="PROLIGOPTASE"/>
</dbReference>
<dbReference type="InterPro" id="IPR001375">
    <property type="entry name" value="Peptidase_S9_cat"/>
</dbReference>
<comment type="caution">
    <text evidence="4">The sequence shown here is derived from an EMBL/GenBank/DDBJ whole genome shotgun (WGS) entry which is preliminary data.</text>
</comment>
<dbReference type="Pfam" id="PF07676">
    <property type="entry name" value="PD40"/>
    <property type="match status" value="3"/>
</dbReference>
<evidence type="ECO:0000313" key="4">
    <source>
        <dbReference type="EMBL" id="TYS52218.1"/>
    </source>
</evidence>
<feature type="domain" description="Peptidase S9 prolyl oligopeptidase catalytic" evidence="3">
    <location>
        <begin position="390"/>
        <end position="593"/>
    </location>
</feature>
<dbReference type="EMBL" id="VTER01000001">
    <property type="protein sequence ID" value="TYS52218.1"/>
    <property type="molecule type" value="Genomic_DNA"/>
</dbReference>
<reference evidence="4 5" key="1">
    <citation type="submission" date="2019-08" db="EMBL/GenBank/DDBJ databases">
        <title>Bacillus genomes from the desert of Cuatro Cienegas, Coahuila.</title>
        <authorList>
            <person name="Olmedo-Alvarez G."/>
        </authorList>
    </citation>
    <scope>NUCLEOTIDE SEQUENCE [LARGE SCALE GENOMIC DNA]</scope>
    <source>
        <strain evidence="4 5">CH446_14T</strain>
    </source>
</reference>
<dbReference type="Pfam" id="PF00326">
    <property type="entry name" value="Peptidase_S9"/>
    <property type="match status" value="1"/>
</dbReference>
<evidence type="ECO:0000256" key="2">
    <source>
        <dbReference type="ARBA" id="ARBA00022825"/>
    </source>
</evidence>
<keyword evidence="1" id="KW-0378">Hydrolase</keyword>